<dbReference type="GO" id="GO:0003677">
    <property type="term" value="F:DNA binding"/>
    <property type="evidence" value="ECO:0007669"/>
    <property type="project" value="UniProtKB-KW"/>
</dbReference>
<dbReference type="SUPFAM" id="SSF56349">
    <property type="entry name" value="DNA breaking-rejoining enzymes"/>
    <property type="match status" value="1"/>
</dbReference>
<sequence>MIHSGVKSRQPHRVAWSRERLVHERSIALGQAIDTSTWHSYGSALNSYLNFVRLHDFPVEPTADTLSLFTVYMCAHIKPSSIASYLSGICQQLEPYFPNVREFRKSALVSRTLTGCHRLRAVPTNRKRALTIDDLNCVVAHYSLSIDHDDRLFVAQLLTGFFALMRLGELTYPDNPQLRDDRKLIKISTVKVSNDDYRFFLPGHKADKFFEGNTIVIHRQNTTHDPFKQFASYLLSRQILFPLSRELWLTSSGRVPTRSFFINRLKKFFDSSVAGQSMRAGGATHLAEQGVAPSIIQAIGRWASSAFQIYIRKSPVLIQALLFGRNTHRDRFSHH</sequence>
<dbReference type="InterPro" id="IPR011010">
    <property type="entry name" value="DNA_brk_join_enz"/>
</dbReference>
<reference evidence="3" key="1">
    <citation type="submission" date="2018-04" db="EMBL/GenBank/DDBJ databases">
        <title>Whole genome sequencing of Hypsizygus marmoreus.</title>
        <authorList>
            <person name="Choi I.-G."/>
            <person name="Min B."/>
            <person name="Kim J.-G."/>
            <person name="Kim S."/>
            <person name="Oh Y.-L."/>
            <person name="Kong W.-S."/>
            <person name="Park H."/>
            <person name="Jeong J."/>
            <person name="Song E.-S."/>
        </authorList>
    </citation>
    <scope>NUCLEOTIDE SEQUENCE [LARGE SCALE GENOMIC DNA]</scope>
    <source>
        <strain evidence="3">51987-8</strain>
    </source>
</reference>
<organism evidence="3 4">
    <name type="scientific">Hypsizygus marmoreus</name>
    <name type="common">White beech mushroom</name>
    <name type="synonym">Agaricus marmoreus</name>
    <dbReference type="NCBI Taxonomy" id="39966"/>
    <lineage>
        <taxon>Eukaryota</taxon>
        <taxon>Fungi</taxon>
        <taxon>Dikarya</taxon>
        <taxon>Basidiomycota</taxon>
        <taxon>Agaricomycotina</taxon>
        <taxon>Agaricomycetes</taxon>
        <taxon>Agaricomycetidae</taxon>
        <taxon>Agaricales</taxon>
        <taxon>Tricholomatineae</taxon>
        <taxon>Lyophyllaceae</taxon>
        <taxon>Hypsizygus</taxon>
    </lineage>
</organism>
<dbReference type="InterPro" id="IPR010998">
    <property type="entry name" value="Integrase_recombinase_N"/>
</dbReference>
<dbReference type="Proteomes" id="UP000076154">
    <property type="component" value="Unassembled WGS sequence"/>
</dbReference>
<dbReference type="GO" id="GO:0006310">
    <property type="term" value="P:DNA recombination"/>
    <property type="evidence" value="ECO:0007669"/>
    <property type="project" value="UniProtKB-KW"/>
</dbReference>
<dbReference type="InParanoid" id="A0A369JPB6"/>
<name>A0A369JPB6_HYPMA</name>
<dbReference type="STRING" id="39966.A0A369JPB6"/>
<evidence type="ECO:0000313" key="4">
    <source>
        <dbReference type="Proteomes" id="UP000076154"/>
    </source>
</evidence>
<dbReference type="EMBL" id="LUEZ02000055">
    <property type="protein sequence ID" value="RDB21513.1"/>
    <property type="molecule type" value="Genomic_DNA"/>
</dbReference>
<dbReference type="PANTHER" id="PTHR34605:SF3">
    <property type="entry name" value="P CELL-TYPE AGGLUTINATION PROTEIN MAP4-LIKE-RELATED"/>
    <property type="match status" value="1"/>
</dbReference>
<gene>
    <name evidence="3" type="ORF">Hypma_011358</name>
</gene>
<keyword evidence="4" id="KW-1185">Reference proteome</keyword>
<proteinExistence type="predicted"/>
<dbReference type="Gene3D" id="1.10.150.130">
    <property type="match status" value="1"/>
</dbReference>
<comment type="caution">
    <text evidence="3">The sequence shown here is derived from an EMBL/GenBank/DDBJ whole genome shotgun (WGS) entry which is preliminary data.</text>
</comment>
<evidence type="ECO:0000313" key="3">
    <source>
        <dbReference type="EMBL" id="RDB21513.1"/>
    </source>
</evidence>
<keyword evidence="1" id="KW-0238">DNA-binding</keyword>
<protein>
    <recommendedName>
        <fullName evidence="5">Tyr recombinase domain-containing protein</fullName>
    </recommendedName>
</protein>
<accession>A0A369JPB6</accession>
<keyword evidence="2" id="KW-0233">DNA recombination</keyword>
<dbReference type="GO" id="GO:0015074">
    <property type="term" value="P:DNA integration"/>
    <property type="evidence" value="ECO:0007669"/>
    <property type="project" value="InterPro"/>
</dbReference>
<dbReference type="InterPro" id="IPR052925">
    <property type="entry name" value="Phage_Integrase-like_Recomb"/>
</dbReference>
<dbReference type="InterPro" id="IPR013762">
    <property type="entry name" value="Integrase-like_cat_sf"/>
</dbReference>
<dbReference type="Gene3D" id="1.10.443.10">
    <property type="entry name" value="Intergrase catalytic core"/>
    <property type="match status" value="1"/>
</dbReference>
<dbReference type="AlphaFoldDB" id="A0A369JPB6"/>
<evidence type="ECO:0008006" key="5">
    <source>
        <dbReference type="Google" id="ProtNLM"/>
    </source>
</evidence>
<evidence type="ECO:0000256" key="1">
    <source>
        <dbReference type="ARBA" id="ARBA00023125"/>
    </source>
</evidence>
<dbReference type="PANTHER" id="PTHR34605">
    <property type="entry name" value="PHAGE_INTEGRASE DOMAIN-CONTAINING PROTEIN"/>
    <property type="match status" value="1"/>
</dbReference>
<dbReference type="OrthoDB" id="5598396at2759"/>
<evidence type="ECO:0000256" key="2">
    <source>
        <dbReference type="ARBA" id="ARBA00023172"/>
    </source>
</evidence>